<proteinExistence type="predicted"/>
<dbReference type="Proteomes" id="UP000597762">
    <property type="component" value="Unassembled WGS sequence"/>
</dbReference>
<feature type="compositionally biased region" description="Polar residues" evidence="1">
    <location>
        <begin position="72"/>
        <end position="89"/>
    </location>
</feature>
<keyword evidence="3" id="KW-1185">Reference proteome</keyword>
<feature type="compositionally biased region" description="Polar residues" evidence="1">
    <location>
        <begin position="231"/>
        <end position="250"/>
    </location>
</feature>
<dbReference type="EMBL" id="CAHIKZ030002790">
    <property type="protein sequence ID" value="CAE1292289.1"/>
    <property type="molecule type" value="Genomic_DNA"/>
</dbReference>
<evidence type="ECO:0000313" key="2">
    <source>
        <dbReference type="EMBL" id="CAE1292289.1"/>
    </source>
</evidence>
<name>A0A812D957_ACAPH</name>
<comment type="caution">
    <text evidence="2">The sequence shown here is derived from an EMBL/GenBank/DDBJ whole genome shotgun (WGS) entry which is preliminary data.</text>
</comment>
<evidence type="ECO:0000313" key="3">
    <source>
        <dbReference type="Proteomes" id="UP000597762"/>
    </source>
</evidence>
<organism evidence="2 3">
    <name type="scientific">Acanthosepion pharaonis</name>
    <name type="common">Pharaoh cuttlefish</name>
    <name type="synonym">Sepia pharaonis</name>
    <dbReference type="NCBI Taxonomy" id="158019"/>
    <lineage>
        <taxon>Eukaryota</taxon>
        <taxon>Metazoa</taxon>
        <taxon>Spiralia</taxon>
        <taxon>Lophotrochozoa</taxon>
        <taxon>Mollusca</taxon>
        <taxon>Cephalopoda</taxon>
        <taxon>Coleoidea</taxon>
        <taxon>Decapodiformes</taxon>
        <taxon>Sepiida</taxon>
        <taxon>Sepiina</taxon>
        <taxon>Sepiidae</taxon>
        <taxon>Acanthosepion</taxon>
    </lineage>
</organism>
<feature type="compositionally biased region" description="Basic residues" evidence="1">
    <location>
        <begin position="140"/>
        <end position="163"/>
    </location>
</feature>
<gene>
    <name evidence="2" type="ORF">SPHA_49196</name>
</gene>
<protein>
    <submittedName>
        <fullName evidence="2">Uncharacterized protein</fullName>
    </submittedName>
</protein>
<feature type="compositionally biased region" description="Basic and acidic residues" evidence="1">
    <location>
        <begin position="192"/>
        <end position="204"/>
    </location>
</feature>
<sequence length="261" mass="28417">MGRLSWRAQIGGQYPVRWGFQPGREHHHADGGSAWRHNRCRVALPRRIGETCANRVAGLALRDRLERDSCSAATSRIDSTPSAPTNSASCHPRRATIAGGQRDGDGVGQEQQQRTLNTVQLAVAILKPTTPAAASARWRSLRHHRHCRPGSAHRRPPRRRAARRVVEQRGGARPAISLVMVCTGDRVTNTTDQRDRDDRPRDQGRGGAAHLARVEGRDAETQPDDPGIINGDNSIAPMSTATEGINSPSSEIAADTTIRKA</sequence>
<reference evidence="2" key="1">
    <citation type="submission" date="2021-01" db="EMBL/GenBank/DDBJ databases">
        <authorList>
            <person name="Li R."/>
            <person name="Bekaert M."/>
        </authorList>
    </citation>
    <scope>NUCLEOTIDE SEQUENCE</scope>
    <source>
        <strain evidence="2">Farmed</strain>
    </source>
</reference>
<evidence type="ECO:0000256" key="1">
    <source>
        <dbReference type="SAM" id="MobiDB-lite"/>
    </source>
</evidence>
<feature type="region of interest" description="Disordered" evidence="1">
    <location>
        <begin position="72"/>
        <end position="110"/>
    </location>
</feature>
<dbReference type="AlphaFoldDB" id="A0A812D957"/>
<accession>A0A812D957</accession>
<feature type="region of interest" description="Disordered" evidence="1">
    <location>
        <begin position="184"/>
        <end position="261"/>
    </location>
</feature>
<feature type="region of interest" description="Disordered" evidence="1">
    <location>
        <begin position="140"/>
        <end position="171"/>
    </location>
</feature>